<sequence length="591" mass="64360">MQVSKSFKQLVLLQLVIPVVLLAIAVYKGLSGVMYKAGFLQDKMQSLPNPLYALTGKSMLYALALTGFFTIALGQALIAFYYRQEPDKKVSWAGCILMMTGLLLFLSTGYVAGPEPVALPEPHPLFYTGVVIFIIGSWTSLLGWLSLHRQWKKNNPATVIPLAVSGLGVYAIIWTACSLMVTAEILLVLLPGSLGLLPSPNTGVLPTITGYFHHALSFCWIIPLYILLLTVLPVVAGGKLYSGLAGRMVLCSLLIISIPVVNQPSLPGILNYGIVITGLITVFILTLSLEYAGRKNGAKRNMFSWAERLPYFDEGRYLFAYLFCSLTLLATGSVSALSHIPLNDHTTWTTGSFHITVTGPVMLSMGGMSLYLYSYLSGKKISWPKLNVTIPYLWVMGILLFSFGLNWGGLLGQPLYNYTGQHTLKPDALSFRTEWLQANTLTLLGGLILLVAGILFLLVFAGTMLSRKTATSLLFIPVSTSYYPEKPFFLFNRLSPLLLIAGILIAVTILPPLIGRTGSHEEQAMLFSDNGSIKLPAQPVVQEPAPPVKNDSGLLLGFLAAVGVFILILLFCVQASGLQRKLRSQKTSFPG</sequence>
<dbReference type="EMBL" id="JBHUOZ010000001">
    <property type="protein sequence ID" value="MFD2918158.1"/>
    <property type="molecule type" value="Genomic_DNA"/>
</dbReference>
<feature type="transmembrane region" description="Helical" evidence="2">
    <location>
        <begin position="554"/>
        <end position="573"/>
    </location>
</feature>
<dbReference type="InterPro" id="IPR023616">
    <property type="entry name" value="Cyt_c_oxase-like_su1_dom"/>
</dbReference>
<name>A0ABW6A2F0_9BACT</name>
<dbReference type="InterPro" id="IPR036927">
    <property type="entry name" value="Cyt_c_oxase-like_su1_sf"/>
</dbReference>
<feature type="domain" description="Cytochrome oxidase subunit I profile" evidence="3">
    <location>
        <begin position="1"/>
        <end position="490"/>
    </location>
</feature>
<evidence type="ECO:0000313" key="4">
    <source>
        <dbReference type="EMBL" id="MFD2918158.1"/>
    </source>
</evidence>
<keyword evidence="1" id="KW-0813">Transport</keyword>
<feature type="transmembrane region" description="Helical" evidence="2">
    <location>
        <begin position="441"/>
        <end position="465"/>
    </location>
</feature>
<feature type="transmembrane region" description="Helical" evidence="2">
    <location>
        <begin position="12"/>
        <end position="30"/>
    </location>
</feature>
<feature type="transmembrane region" description="Helical" evidence="2">
    <location>
        <begin position="494"/>
        <end position="514"/>
    </location>
</feature>
<feature type="transmembrane region" description="Helical" evidence="2">
    <location>
        <begin position="269"/>
        <end position="292"/>
    </location>
</feature>
<dbReference type="SUPFAM" id="SSF81442">
    <property type="entry name" value="Cytochrome c oxidase subunit I-like"/>
    <property type="match status" value="1"/>
</dbReference>
<reference evidence="5" key="1">
    <citation type="journal article" date="2019" name="Int. J. Syst. Evol. Microbiol.">
        <title>The Global Catalogue of Microorganisms (GCM) 10K type strain sequencing project: providing services to taxonomists for standard genome sequencing and annotation.</title>
        <authorList>
            <consortium name="The Broad Institute Genomics Platform"/>
            <consortium name="The Broad Institute Genome Sequencing Center for Infectious Disease"/>
            <person name="Wu L."/>
            <person name="Ma J."/>
        </authorList>
    </citation>
    <scope>NUCLEOTIDE SEQUENCE [LARGE SCALE GENOMIC DNA]</scope>
    <source>
        <strain evidence="5">KCTC 23299</strain>
    </source>
</reference>
<keyword evidence="5" id="KW-1185">Reference proteome</keyword>
<feature type="transmembrane region" description="Helical" evidence="2">
    <location>
        <begin position="59"/>
        <end position="82"/>
    </location>
</feature>
<dbReference type="PROSITE" id="PS50855">
    <property type="entry name" value="COX1"/>
    <property type="match status" value="1"/>
</dbReference>
<dbReference type="Pfam" id="PF00115">
    <property type="entry name" value="COX1"/>
    <property type="match status" value="1"/>
</dbReference>
<feature type="transmembrane region" description="Helical" evidence="2">
    <location>
        <begin position="159"/>
        <end position="191"/>
    </location>
</feature>
<feature type="transmembrane region" description="Helical" evidence="2">
    <location>
        <begin position="244"/>
        <end position="263"/>
    </location>
</feature>
<keyword evidence="1" id="KW-0679">Respiratory chain</keyword>
<keyword evidence="1" id="KW-0249">Electron transport</keyword>
<evidence type="ECO:0000256" key="2">
    <source>
        <dbReference type="SAM" id="Phobius"/>
    </source>
</evidence>
<comment type="caution">
    <text evidence="4">The sequence shown here is derived from an EMBL/GenBank/DDBJ whole genome shotgun (WGS) entry which is preliminary data.</text>
</comment>
<feature type="transmembrane region" description="Helical" evidence="2">
    <location>
        <begin position="352"/>
        <end position="376"/>
    </location>
</feature>
<keyword evidence="2" id="KW-1133">Transmembrane helix</keyword>
<dbReference type="RefSeq" id="WP_386093779.1">
    <property type="nucleotide sequence ID" value="NZ_JBHUOZ010000001.1"/>
</dbReference>
<dbReference type="Gene3D" id="1.20.210.10">
    <property type="entry name" value="Cytochrome c oxidase-like, subunit I domain"/>
    <property type="match status" value="1"/>
</dbReference>
<keyword evidence="2" id="KW-0472">Membrane</keyword>
<feature type="transmembrane region" description="Helical" evidence="2">
    <location>
        <begin position="211"/>
        <end position="232"/>
    </location>
</feature>
<feature type="transmembrane region" description="Helical" evidence="2">
    <location>
        <begin position="388"/>
        <end position="408"/>
    </location>
</feature>
<feature type="transmembrane region" description="Helical" evidence="2">
    <location>
        <begin position="318"/>
        <end position="340"/>
    </location>
</feature>
<dbReference type="InterPro" id="IPR000883">
    <property type="entry name" value="Cyt_C_Oxase_1"/>
</dbReference>
<feature type="transmembrane region" description="Helical" evidence="2">
    <location>
        <begin position="94"/>
        <end position="113"/>
    </location>
</feature>
<proteinExistence type="predicted"/>
<evidence type="ECO:0000256" key="1">
    <source>
        <dbReference type="ARBA" id="ARBA00022660"/>
    </source>
</evidence>
<gene>
    <name evidence="4" type="ORF">ACFS6H_00475</name>
</gene>
<evidence type="ECO:0000313" key="5">
    <source>
        <dbReference type="Proteomes" id="UP001597511"/>
    </source>
</evidence>
<accession>A0ABW6A2F0</accession>
<organism evidence="4 5">
    <name type="scientific">Terrimonas rubra</name>
    <dbReference type="NCBI Taxonomy" id="1035890"/>
    <lineage>
        <taxon>Bacteria</taxon>
        <taxon>Pseudomonadati</taxon>
        <taxon>Bacteroidota</taxon>
        <taxon>Chitinophagia</taxon>
        <taxon>Chitinophagales</taxon>
        <taxon>Chitinophagaceae</taxon>
        <taxon>Terrimonas</taxon>
    </lineage>
</organism>
<evidence type="ECO:0000259" key="3">
    <source>
        <dbReference type="PROSITE" id="PS50855"/>
    </source>
</evidence>
<dbReference type="Proteomes" id="UP001597511">
    <property type="component" value="Unassembled WGS sequence"/>
</dbReference>
<feature type="transmembrane region" description="Helical" evidence="2">
    <location>
        <begin position="125"/>
        <end position="147"/>
    </location>
</feature>
<protein>
    <submittedName>
        <fullName evidence="4">Cbb3-type cytochrome c oxidase subunit I</fullName>
    </submittedName>
</protein>
<keyword evidence="2" id="KW-0812">Transmembrane</keyword>